<reference evidence="4 5" key="1">
    <citation type="journal article" date="2015" name="Genome Biol. Evol.">
        <title>The genome of winter moth (Operophtera brumata) provides a genomic perspective on sexual dimorphism and phenology.</title>
        <authorList>
            <person name="Derks M.F."/>
            <person name="Smit S."/>
            <person name="Salis L."/>
            <person name="Schijlen E."/>
            <person name="Bossers A."/>
            <person name="Mateman C."/>
            <person name="Pijl A.S."/>
            <person name="de Ridder D."/>
            <person name="Groenen M.A."/>
            <person name="Visser M.E."/>
            <person name="Megens H.J."/>
        </authorList>
    </citation>
    <scope>NUCLEOTIDE SEQUENCE [LARGE SCALE GENOMIC DNA]</scope>
    <source>
        <strain evidence="4">WM2013NL</strain>
        <tissue evidence="4">Head and thorax</tissue>
    </source>
</reference>
<dbReference type="InterPro" id="IPR013087">
    <property type="entry name" value="Znf_C2H2_type"/>
</dbReference>
<feature type="compositionally biased region" description="Basic and acidic residues" evidence="2">
    <location>
        <begin position="431"/>
        <end position="441"/>
    </location>
</feature>
<dbReference type="GO" id="GO:0000492">
    <property type="term" value="P:box C/D snoRNP assembly"/>
    <property type="evidence" value="ECO:0007669"/>
    <property type="project" value="TreeGrafter"/>
</dbReference>
<proteinExistence type="predicted"/>
<accession>A0A0L7LUY9</accession>
<dbReference type="EMBL" id="JTDY01000032">
    <property type="protein sequence ID" value="KOB79298.1"/>
    <property type="molecule type" value="Genomic_DNA"/>
</dbReference>
<dbReference type="Proteomes" id="UP000037510">
    <property type="component" value="Unassembled WGS sequence"/>
</dbReference>
<evidence type="ECO:0000259" key="3">
    <source>
        <dbReference type="PROSITE" id="PS50157"/>
    </source>
</evidence>
<feature type="domain" description="C2H2-type" evidence="3">
    <location>
        <begin position="70"/>
        <end position="92"/>
    </location>
</feature>
<dbReference type="InterPro" id="IPR019496">
    <property type="entry name" value="NUFIP1_cons_dom"/>
</dbReference>
<name>A0A0L7LUY9_OPEBR</name>
<dbReference type="PROSITE" id="PS00028">
    <property type="entry name" value="ZINC_FINGER_C2H2_1"/>
    <property type="match status" value="1"/>
</dbReference>
<feature type="region of interest" description="Disordered" evidence="2">
    <location>
        <begin position="331"/>
        <end position="443"/>
    </location>
</feature>
<dbReference type="PANTHER" id="PTHR13309">
    <property type="entry name" value="NUCLEAR FRAGILE X MENTAL RETARDATION PROTEIN INTERACTING PROTEIN 1"/>
    <property type="match status" value="1"/>
</dbReference>
<protein>
    <submittedName>
        <fullName evidence="4">Nuclear fragile X mental retardation-interacting protein 1</fullName>
    </submittedName>
</protein>
<dbReference type="AlphaFoldDB" id="A0A0L7LUY9"/>
<organism evidence="4 5">
    <name type="scientific">Operophtera brumata</name>
    <name type="common">Winter moth</name>
    <name type="synonym">Phalaena brumata</name>
    <dbReference type="NCBI Taxonomy" id="104452"/>
    <lineage>
        <taxon>Eukaryota</taxon>
        <taxon>Metazoa</taxon>
        <taxon>Ecdysozoa</taxon>
        <taxon>Arthropoda</taxon>
        <taxon>Hexapoda</taxon>
        <taxon>Insecta</taxon>
        <taxon>Pterygota</taxon>
        <taxon>Neoptera</taxon>
        <taxon>Endopterygota</taxon>
        <taxon>Lepidoptera</taxon>
        <taxon>Glossata</taxon>
        <taxon>Ditrysia</taxon>
        <taxon>Geometroidea</taxon>
        <taxon>Geometridae</taxon>
        <taxon>Larentiinae</taxon>
        <taxon>Operophtera</taxon>
    </lineage>
</organism>
<dbReference type="SMART" id="SM00355">
    <property type="entry name" value="ZnF_C2H2"/>
    <property type="match status" value="2"/>
</dbReference>
<feature type="region of interest" description="Disordered" evidence="2">
    <location>
        <begin position="159"/>
        <end position="197"/>
    </location>
</feature>
<dbReference type="STRING" id="104452.A0A0L7LUY9"/>
<evidence type="ECO:0000256" key="1">
    <source>
        <dbReference type="PROSITE-ProRule" id="PRU00042"/>
    </source>
</evidence>
<dbReference type="PROSITE" id="PS50157">
    <property type="entry name" value="ZINC_FINGER_C2H2_2"/>
    <property type="match status" value="1"/>
</dbReference>
<dbReference type="PANTHER" id="PTHR13309:SF0">
    <property type="entry name" value="FMR1-INTERACTING PROTEIN NUFIP1"/>
    <property type="match status" value="1"/>
</dbReference>
<feature type="compositionally biased region" description="Basic and acidic residues" evidence="2">
    <location>
        <begin position="373"/>
        <end position="411"/>
    </location>
</feature>
<gene>
    <name evidence="4" type="ORF">OBRU01_00651</name>
</gene>
<keyword evidence="5" id="KW-1185">Reference proteome</keyword>
<dbReference type="GO" id="GO:0008270">
    <property type="term" value="F:zinc ion binding"/>
    <property type="evidence" value="ECO:0007669"/>
    <property type="project" value="UniProtKB-KW"/>
</dbReference>
<feature type="compositionally biased region" description="Polar residues" evidence="2">
    <location>
        <begin position="342"/>
        <end position="351"/>
    </location>
</feature>
<dbReference type="Pfam" id="PF10453">
    <property type="entry name" value="NUFIP1"/>
    <property type="match status" value="1"/>
</dbReference>
<sequence length="495" mass="56746">MDKQYPNKITMYGFPRPAIHDDVQWNRHRAPHNPQWRPFHGPRAPFRPRNQGFYDHRPPNPAMPGGSEEYWCETCDRGFPTEDLLNKHKQQHQKCNIDGCQFIAHPKVITKHIQMQHSTGLFKKINKLNNPEEIDKWREERRKRYPTKTNIDKKAAELKEKIDRGEKMGIGRREKPNRKQTPRRSKVLPTPEDNRSLVPFTGIQCLAMDSDEGDEDENLSSNDLIEDDDIGTIDDAIKGEENLTEKPAVCGALSSLMCEYGSSDEEIEDIGNNKDAKPKESSKEDRGSNNHLVVQNAKLLQPNKSCVDVDKSLSLDVKNTTEFSIKSKDVENHQTKEISASELGTKSNDTSLKPGHKLHLDSKSLYNNEDESDSRPEEIKMSTHEHLITKSIKNEPSIKQDKPELDAKNDGNDDDSAPEEVKVVKNGETAKTNEQENDNHSKNKIVKKKVEVMRRKPVYRKPKAKLPSTLIYRLLAKEMKQERNKVLHIFSSKDI</sequence>
<evidence type="ECO:0000256" key="2">
    <source>
        <dbReference type="SAM" id="MobiDB-lite"/>
    </source>
</evidence>
<keyword evidence="1" id="KW-0479">Metal-binding</keyword>
<keyword evidence="1" id="KW-0862">Zinc</keyword>
<feature type="compositionally biased region" description="Basic and acidic residues" evidence="2">
    <location>
        <begin position="159"/>
        <end position="174"/>
    </location>
</feature>
<dbReference type="GO" id="GO:0003723">
    <property type="term" value="F:RNA binding"/>
    <property type="evidence" value="ECO:0007669"/>
    <property type="project" value="InterPro"/>
</dbReference>
<feature type="compositionally biased region" description="Basic residues" evidence="2">
    <location>
        <begin position="175"/>
        <end position="186"/>
    </location>
</feature>
<comment type="caution">
    <text evidence="4">The sequence shown here is derived from an EMBL/GenBank/DDBJ whole genome shotgun (WGS) entry which is preliminary data.</text>
</comment>
<feature type="region of interest" description="Disordered" evidence="2">
    <location>
        <begin position="267"/>
        <end position="290"/>
    </location>
</feature>
<keyword evidence="1" id="KW-0863">Zinc-finger</keyword>
<evidence type="ECO:0000313" key="5">
    <source>
        <dbReference type="Proteomes" id="UP000037510"/>
    </source>
</evidence>
<feature type="compositionally biased region" description="Basic and acidic residues" evidence="2">
    <location>
        <begin position="271"/>
        <end position="288"/>
    </location>
</feature>
<evidence type="ECO:0000313" key="4">
    <source>
        <dbReference type="EMBL" id="KOB79298.1"/>
    </source>
</evidence>
<dbReference type="GO" id="GO:0005634">
    <property type="term" value="C:nucleus"/>
    <property type="evidence" value="ECO:0007669"/>
    <property type="project" value="TreeGrafter"/>
</dbReference>
<dbReference type="InterPro" id="IPR039136">
    <property type="entry name" value="NUFIP1-like"/>
</dbReference>